<keyword evidence="1" id="KW-0812">Transmembrane</keyword>
<dbReference type="STRING" id="1079859.SAMN04515674_10228"/>
<evidence type="ECO:0008006" key="4">
    <source>
        <dbReference type="Google" id="ProtNLM"/>
    </source>
</evidence>
<feature type="transmembrane region" description="Helical" evidence="1">
    <location>
        <begin position="224"/>
        <end position="245"/>
    </location>
</feature>
<proteinExistence type="predicted"/>
<accession>A0A1I5NMX7</accession>
<feature type="transmembrane region" description="Helical" evidence="1">
    <location>
        <begin position="17"/>
        <end position="38"/>
    </location>
</feature>
<name>A0A1I5NMX7_9BACT</name>
<keyword evidence="3" id="KW-1185">Reference proteome</keyword>
<dbReference type="Proteomes" id="UP000199306">
    <property type="component" value="Unassembled WGS sequence"/>
</dbReference>
<feature type="transmembrane region" description="Helical" evidence="1">
    <location>
        <begin position="360"/>
        <end position="382"/>
    </location>
</feature>
<reference evidence="2 3" key="1">
    <citation type="submission" date="2016-10" db="EMBL/GenBank/DDBJ databases">
        <authorList>
            <person name="de Groot N.N."/>
        </authorList>
    </citation>
    <scope>NUCLEOTIDE SEQUENCE [LARGE SCALE GENOMIC DNA]</scope>
    <source>
        <strain evidence="3">E92,LMG 26720,CCM 7988</strain>
    </source>
</reference>
<feature type="transmembrane region" description="Helical" evidence="1">
    <location>
        <begin position="88"/>
        <end position="108"/>
    </location>
</feature>
<evidence type="ECO:0000256" key="1">
    <source>
        <dbReference type="SAM" id="Phobius"/>
    </source>
</evidence>
<feature type="transmembrane region" description="Helical" evidence="1">
    <location>
        <begin position="297"/>
        <end position="319"/>
    </location>
</feature>
<dbReference type="SUPFAM" id="SSF103473">
    <property type="entry name" value="MFS general substrate transporter"/>
    <property type="match status" value="1"/>
</dbReference>
<feature type="transmembrane region" description="Helical" evidence="1">
    <location>
        <begin position="265"/>
        <end position="290"/>
    </location>
</feature>
<sequence>MNFFPAISLRLSRQPQWIITIYSAFICFSVYSAAFIIRKAFIAAKYDHMQFAGVDYKVWLVCAQVLGYMMSKFFGIKFIAENQRNNQALLINKLLLISWIALLGFALVPAPYNIVFFFLNGFPLGMIWGLLFSYIEGRRTTELMGALLTSSFIFSSGFAKSAGEWLLKVQHINEQWMPFVIGAVFLSPTLLFTRLLSTIPPPDLEDNSLRSERKPMQTKERKAFLARFLGGLVMVIIAYTMLTILRDFRDNFAPEILSDIGLNGSGIIFAQTEIGTTLLVLAVMGTFIIIRDNRKAFILCHWISVGGLVITLGVTYLFSKGELTGYWWYLLTGVGLYIGYIPFNCIYFERMLATYQISGNVGFIMYLADSFGYLGSMTVSMLKGFGTLHLTWSGFFMSCIYFVGFSGILLIILSLFYFKHKLSTHIATNKT</sequence>
<gene>
    <name evidence="2" type="ORF">SAMN04515674_10228</name>
</gene>
<dbReference type="InterPro" id="IPR043745">
    <property type="entry name" value="DUF5690"/>
</dbReference>
<organism evidence="2 3">
    <name type="scientific">Pseudarcicella hirudinis</name>
    <dbReference type="NCBI Taxonomy" id="1079859"/>
    <lineage>
        <taxon>Bacteria</taxon>
        <taxon>Pseudomonadati</taxon>
        <taxon>Bacteroidota</taxon>
        <taxon>Cytophagia</taxon>
        <taxon>Cytophagales</taxon>
        <taxon>Flectobacillaceae</taxon>
        <taxon>Pseudarcicella</taxon>
    </lineage>
</organism>
<dbReference type="Pfam" id="PF18943">
    <property type="entry name" value="DUF5690"/>
    <property type="match status" value="1"/>
</dbReference>
<feature type="transmembrane region" description="Helical" evidence="1">
    <location>
        <begin position="394"/>
        <end position="418"/>
    </location>
</feature>
<dbReference type="RefSeq" id="WP_143095141.1">
    <property type="nucleotide sequence ID" value="NZ_FOXH01000002.1"/>
</dbReference>
<feature type="transmembrane region" description="Helical" evidence="1">
    <location>
        <begin position="325"/>
        <end position="348"/>
    </location>
</feature>
<feature type="transmembrane region" description="Helical" evidence="1">
    <location>
        <begin position="114"/>
        <end position="131"/>
    </location>
</feature>
<dbReference type="OrthoDB" id="182994at2"/>
<evidence type="ECO:0000313" key="2">
    <source>
        <dbReference type="EMBL" id="SFP23082.1"/>
    </source>
</evidence>
<evidence type="ECO:0000313" key="3">
    <source>
        <dbReference type="Proteomes" id="UP000199306"/>
    </source>
</evidence>
<protein>
    <recommendedName>
        <fullName evidence="4">Sugar phosphate permease</fullName>
    </recommendedName>
</protein>
<keyword evidence="1" id="KW-0472">Membrane</keyword>
<keyword evidence="1" id="KW-1133">Transmembrane helix</keyword>
<dbReference type="EMBL" id="FOXH01000002">
    <property type="protein sequence ID" value="SFP23082.1"/>
    <property type="molecule type" value="Genomic_DNA"/>
</dbReference>
<dbReference type="InterPro" id="IPR036259">
    <property type="entry name" value="MFS_trans_sf"/>
</dbReference>
<dbReference type="AlphaFoldDB" id="A0A1I5NMX7"/>